<sequence length="736" mass="82528">MQALRQPSLRRFFAWMAPRLALVLTLAFLAAVRPAAAVQVDFLPKPDPDDGKTFRVLCFHDIRDNLRASFEKLPDGFAVDTKMLTNMFSWIQANGYHPVTLAQIDAARHGGKPLPKRPILLTFDDGYESHYTKVFPLLKQFRFPAVFGLVTEWTNAPPGAKIKLSDKQIVPRDFFMNWNQIREMQASGLAEFATHTADMHHGALGNPQGNEMPAATTHEYLRNLGRYETDDEYRKRVREDLQRSIDLIQKNTGTKVQTVVWPYGAHNQMLDQEAANVGLKYMLTLEPGPNTPDVPLTAIRRSLMGYDTDTGDLERSLREPVTHHGEINPVQRVVQVDMDYIYDPDPKQQEANLGKLIDRIKDLAPRVVYLQAFADPKGNGAVDAVYFPNRHMPMRADLFSRVSWQLKTRAKVEVYAWLPMLSYKLPANNPAATHLVQSLPGAPQKPGTVKPPRLSPFDPQARQMIRDIYEDLAKNSIIDGVLFHDDGVLDDYEDASPAALKAYEAMGLPGDINKIRQSPELMQKWSKAKTAALISFSKELIAVAQGYQNGRDMLTARNIFSGPVLDPKAEAWTAQNYDDFLEAYDYVALEAMPYMEEAKDPKDWMKKLTAAVAKHKDGLKKTIFELQAVDWRNQDKPIPTTELRDQMRALRSAGALNYGYYPDDFIAGRPDTEVLRDVMSLKTYIETRKPPGGNKASVEKLDSSAAPQSQPPNAAADKKPATTEAAAPSHTNKAGG</sequence>
<dbReference type="InterPro" id="IPR032772">
    <property type="entry name" value="PGA_deacetylase_PgaB_C"/>
</dbReference>
<evidence type="ECO:0000256" key="2">
    <source>
        <dbReference type="SAM" id="MobiDB-lite"/>
    </source>
</evidence>
<keyword evidence="1 3" id="KW-0732">Signal</keyword>
<evidence type="ECO:0000313" key="6">
    <source>
        <dbReference type="Proteomes" id="UP001162793"/>
    </source>
</evidence>
<evidence type="ECO:0000259" key="4">
    <source>
        <dbReference type="PROSITE" id="PS51677"/>
    </source>
</evidence>
<comment type="caution">
    <text evidence="5">The sequence shown here is derived from an EMBL/GenBank/DDBJ whole genome shotgun (WGS) entry which is preliminary data.</text>
</comment>
<dbReference type="CDD" id="cd10964">
    <property type="entry name" value="CE4_PgaB_5s"/>
    <property type="match status" value="1"/>
</dbReference>
<organism evidence="5 6">
    <name type="scientific">Ralstonia chuxiongensis</name>
    <dbReference type="NCBI Taxonomy" id="2957504"/>
    <lineage>
        <taxon>Bacteria</taxon>
        <taxon>Pseudomonadati</taxon>
        <taxon>Pseudomonadota</taxon>
        <taxon>Betaproteobacteria</taxon>
        <taxon>Burkholderiales</taxon>
        <taxon>Burkholderiaceae</taxon>
        <taxon>Ralstonia</taxon>
    </lineage>
</organism>
<dbReference type="InterPro" id="IPR023854">
    <property type="entry name" value="PGA_deacetylase_PgaB"/>
</dbReference>
<feature type="compositionally biased region" description="Low complexity" evidence="2">
    <location>
        <begin position="703"/>
        <end position="715"/>
    </location>
</feature>
<dbReference type="GO" id="GO:0016810">
    <property type="term" value="F:hydrolase activity, acting on carbon-nitrogen (but not peptide) bonds"/>
    <property type="evidence" value="ECO:0007669"/>
    <property type="project" value="InterPro"/>
</dbReference>
<keyword evidence="6" id="KW-1185">Reference proteome</keyword>
<dbReference type="PANTHER" id="PTHR34216">
    <property type="match status" value="1"/>
</dbReference>
<dbReference type="InterPro" id="IPR002509">
    <property type="entry name" value="NODB_dom"/>
</dbReference>
<dbReference type="SUPFAM" id="SSF88713">
    <property type="entry name" value="Glycoside hydrolase/deacetylase"/>
    <property type="match status" value="1"/>
</dbReference>
<dbReference type="AlphaFoldDB" id="A0AA42BJ06"/>
<dbReference type="GO" id="GO:0005975">
    <property type="term" value="P:carbohydrate metabolic process"/>
    <property type="evidence" value="ECO:0007669"/>
    <property type="project" value="InterPro"/>
</dbReference>
<proteinExistence type="predicted"/>
<dbReference type="EMBL" id="JAMYWC010000006">
    <property type="protein sequence ID" value="MCP1174659.1"/>
    <property type="molecule type" value="Genomic_DNA"/>
</dbReference>
<reference evidence="6" key="1">
    <citation type="journal article" date="2023" name="Front. Microbiol.">
        <title>Ralstonia chuxiongensis sp. nov., Ralstonia mojiangensis sp. nov., and Ralstonia soli sp. nov., isolated from tobacco fields, are three novel species in the family Burkholderiaceae.</title>
        <authorList>
            <person name="Lu C.H."/>
            <person name="Zhang Y.Y."/>
            <person name="Jiang N."/>
            <person name="Chen W."/>
            <person name="Shao X."/>
            <person name="Zhao Z.M."/>
            <person name="Lu W.L."/>
            <person name="Hu X."/>
            <person name="Xi Y.X."/>
            <person name="Zou S.Y."/>
            <person name="Wei Q.J."/>
            <person name="Lin Z.L."/>
            <person name="Gong L."/>
            <person name="Gai X.T."/>
            <person name="Zhang L.Q."/>
            <person name="Li J.Y."/>
            <person name="Jin Y."/>
            <person name="Xia Z.Y."/>
        </authorList>
    </citation>
    <scope>NUCLEOTIDE SEQUENCE [LARGE SCALE GENOMIC DNA]</scope>
    <source>
        <strain evidence="6">21YRMH01-3</strain>
    </source>
</reference>
<protein>
    <submittedName>
        <fullName evidence="5">Poly-beta-1,6-N-acetyl-D-glucosamine N-deacetylase PgaB</fullName>
    </submittedName>
</protein>
<dbReference type="Gene3D" id="3.20.20.370">
    <property type="entry name" value="Glycoside hydrolase/deacetylase"/>
    <property type="match status" value="1"/>
</dbReference>
<feature type="region of interest" description="Disordered" evidence="2">
    <location>
        <begin position="686"/>
        <end position="736"/>
    </location>
</feature>
<dbReference type="PROSITE" id="PS51677">
    <property type="entry name" value="NODB"/>
    <property type="match status" value="1"/>
</dbReference>
<feature type="chain" id="PRO_5041340930" evidence="3">
    <location>
        <begin position="38"/>
        <end position="736"/>
    </location>
</feature>
<feature type="signal peptide" evidence="3">
    <location>
        <begin position="1"/>
        <end position="37"/>
    </location>
</feature>
<accession>A0AA42BJ06</accession>
<dbReference type="Pfam" id="PF01522">
    <property type="entry name" value="Polysacc_deac_1"/>
    <property type="match status" value="1"/>
</dbReference>
<dbReference type="Gene3D" id="3.20.20.80">
    <property type="entry name" value="Glycosidases"/>
    <property type="match status" value="1"/>
</dbReference>
<feature type="domain" description="NodB homology" evidence="4">
    <location>
        <begin position="117"/>
        <end position="368"/>
    </location>
</feature>
<gene>
    <name evidence="5" type="primary">pgaB</name>
    <name evidence="5" type="ORF">NKG59_20040</name>
</gene>
<dbReference type="Proteomes" id="UP001162793">
    <property type="component" value="Unassembled WGS sequence"/>
</dbReference>
<evidence type="ECO:0000313" key="5">
    <source>
        <dbReference type="EMBL" id="MCP1174659.1"/>
    </source>
</evidence>
<dbReference type="NCBIfam" id="TIGR03938">
    <property type="entry name" value="deacetyl_PgaB"/>
    <property type="match status" value="1"/>
</dbReference>
<dbReference type="InterPro" id="IPR011330">
    <property type="entry name" value="Glyco_hydro/deAcase_b/a-brl"/>
</dbReference>
<dbReference type="GO" id="GO:0043708">
    <property type="term" value="P:cell adhesion involved in biofilm formation"/>
    <property type="evidence" value="ECO:0007669"/>
    <property type="project" value="InterPro"/>
</dbReference>
<evidence type="ECO:0000256" key="1">
    <source>
        <dbReference type="ARBA" id="ARBA00022729"/>
    </source>
</evidence>
<name>A0AA42BJ06_9RALS</name>
<dbReference type="Pfam" id="PF14883">
    <property type="entry name" value="GHL13"/>
    <property type="match status" value="1"/>
</dbReference>
<dbReference type="InterPro" id="IPR051398">
    <property type="entry name" value="Polysacch_Deacetylase"/>
</dbReference>
<evidence type="ECO:0000256" key="3">
    <source>
        <dbReference type="SAM" id="SignalP"/>
    </source>
</evidence>
<dbReference type="PANTHER" id="PTHR34216:SF7">
    <property type="entry name" value="POLY-BETA-1,6-N-ACETYL-D-GLUCOSAMINE N-DEACETYLASE"/>
    <property type="match status" value="1"/>
</dbReference>